<accession>A0A1M7CML7</accession>
<keyword evidence="5" id="KW-0378">Hydrolase</keyword>
<evidence type="ECO:0000313" key="8">
    <source>
        <dbReference type="Proteomes" id="UP000184420"/>
    </source>
</evidence>
<dbReference type="InterPro" id="IPR010720">
    <property type="entry name" value="Alpha-L-AF_C"/>
</dbReference>
<name>A0A1M7CML7_9BACT</name>
<dbReference type="PANTHER" id="PTHR31776">
    <property type="entry name" value="ALPHA-L-ARABINOFURANOSIDASE 1"/>
    <property type="match status" value="1"/>
</dbReference>
<dbReference type="Gene3D" id="2.60.120.260">
    <property type="entry name" value="Galactose-binding domain-like"/>
    <property type="match status" value="1"/>
</dbReference>
<dbReference type="GO" id="GO:0046556">
    <property type="term" value="F:alpha-L-arabinofuranosidase activity"/>
    <property type="evidence" value="ECO:0007669"/>
    <property type="project" value="UniProtKB-EC"/>
</dbReference>
<proteinExistence type="inferred from homology"/>
<dbReference type="STRING" id="1419482.SAMN05444266_104396"/>
<evidence type="ECO:0000313" key="7">
    <source>
        <dbReference type="EMBL" id="SHL68528.1"/>
    </source>
</evidence>
<dbReference type="EC" id="3.2.1.55" evidence="3"/>
<evidence type="ECO:0000259" key="6">
    <source>
        <dbReference type="SMART" id="SM00813"/>
    </source>
</evidence>
<dbReference type="InterPro" id="IPR051563">
    <property type="entry name" value="Glycosyl_Hydrolase_51"/>
</dbReference>
<protein>
    <recommendedName>
        <fullName evidence="3">non-reducing end alpha-L-arabinofuranosidase</fullName>
        <ecNumber evidence="3">3.2.1.55</ecNumber>
    </recommendedName>
</protein>
<dbReference type="SUPFAM" id="SSF51445">
    <property type="entry name" value="(Trans)glycosidases"/>
    <property type="match status" value="1"/>
</dbReference>
<dbReference type="FunFam" id="3.20.20.80:FF:000090">
    <property type="entry name" value="Alpha-L-arabinofuranosidase A"/>
    <property type="match status" value="1"/>
</dbReference>
<gene>
    <name evidence="7" type="ORF">SAMN05444266_104396</name>
</gene>
<reference evidence="7 8" key="1">
    <citation type="submission" date="2016-11" db="EMBL/GenBank/DDBJ databases">
        <authorList>
            <person name="Jaros S."/>
            <person name="Januszkiewicz K."/>
            <person name="Wedrychowicz H."/>
        </authorList>
    </citation>
    <scope>NUCLEOTIDE SEQUENCE [LARGE SCALE GENOMIC DNA]</scope>
    <source>
        <strain evidence="7 8">DSM 27406</strain>
    </source>
</reference>
<dbReference type="Gene3D" id="3.20.20.80">
    <property type="entry name" value="Glycosidases"/>
    <property type="match status" value="1"/>
</dbReference>
<dbReference type="Pfam" id="PF06964">
    <property type="entry name" value="Alpha-L-AF_C"/>
    <property type="match status" value="1"/>
</dbReference>
<keyword evidence="4" id="KW-0732">Signal</keyword>
<dbReference type="PANTHER" id="PTHR31776:SF26">
    <property type="entry name" value="SECRETED ARABINOSIDASE"/>
    <property type="match status" value="1"/>
</dbReference>
<dbReference type="Pfam" id="PF22848">
    <property type="entry name" value="ASD1_dom"/>
    <property type="match status" value="1"/>
</dbReference>
<dbReference type="InterPro" id="IPR017853">
    <property type="entry name" value="GH"/>
</dbReference>
<dbReference type="GO" id="GO:0046373">
    <property type="term" value="P:L-arabinose metabolic process"/>
    <property type="evidence" value="ECO:0007669"/>
    <property type="project" value="InterPro"/>
</dbReference>
<dbReference type="InterPro" id="IPR023296">
    <property type="entry name" value="Glyco_hydro_beta-prop_sf"/>
</dbReference>
<dbReference type="Pfam" id="PF22847">
    <property type="entry name" value="BT_3657-like_N"/>
    <property type="match status" value="1"/>
</dbReference>
<dbReference type="OrthoDB" id="9758333at2"/>
<comment type="similarity">
    <text evidence="2">Belongs to the glycosyl hydrolase 51 family.</text>
</comment>
<evidence type="ECO:0000256" key="4">
    <source>
        <dbReference type="ARBA" id="ARBA00022729"/>
    </source>
</evidence>
<dbReference type="Gene3D" id="2.115.10.20">
    <property type="entry name" value="Glycosyl hydrolase domain, family 43"/>
    <property type="match status" value="1"/>
</dbReference>
<dbReference type="InterPro" id="IPR055133">
    <property type="entry name" value="BT_3657-like_N"/>
</dbReference>
<dbReference type="InterPro" id="IPR055235">
    <property type="entry name" value="ASD1_cat"/>
</dbReference>
<keyword evidence="8" id="KW-1185">Reference proteome</keyword>
<organism evidence="7 8">
    <name type="scientific">Chitinophaga jiangningensis</name>
    <dbReference type="NCBI Taxonomy" id="1419482"/>
    <lineage>
        <taxon>Bacteria</taxon>
        <taxon>Pseudomonadati</taxon>
        <taxon>Bacteroidota</taxon>
        <taxon>Chitinophagia</taxon>
        <taxon>Chitinophagales</taxon>
        <taxon>Chitinophagaceae</taxon>
        <taxon>Chitinophaga</taxon>
    </lineage>
</organism>
<evidence type="ECO:0000256" key="2">
    <source>
        <dbReference type="ARBA" id="ARBA00007186"/>
    </source>
</evidence>
<dbReference type="AlphaFoldDB" id="A0A1M7CML7"/>
<evidence type="ECO:0000256" key="3">
    <source>
        <dbReference type="ARBA" id="ARBA00012670"/>
    </source>
</evidence>
<feature type="domain" description="Alpha-L-arabinofuranosidase C-terminal" evidence="6">
    <location>
        <begin position="678"/>
        <end position="853"/>
    </location>
</feature>
<comment type="catalytic activity">
    <reaction evidence="1">
        <text>Hydrolysis of terminal non-reducing alpha-L-arabinofuranoside residues in alpha-L-arabinosides.</text>
        <dbReference type="EC" id="3.2.1.55"/>
    </reaction>
</comment>
<dbReference type="RefSeq" id="WP_073081111.1">
    <property type="nucleotide sequence ID" value="NZ_FRBL01000004.1"/>
</dbReference>
<dbReference type="EMBL" id="FRBL01000004">
    <property type="protein sequence ID" value="SHL68528.1"/>
    <property type="molecule type" value="Genomic_DNA"/>
</dbReference>
<evidence type="ECO:0000256" key="1">
    <source>
        <dbReference type="ARBA" id="ARBA00001462"/>
    </source>
</evidence>
<dbReference type="SUPFAM" id="SSF75005">
    <property type="entry name" value="Arabinanase/levansucrase/invertase"/>
    <property type="match status" value="1"/>
</dbReference>
<dbReference type="SMART" id="SM00813">
    <property type="entry name" value="Alpha-L-AF_C"/>
    <property type="match status" value="1"/>
</dbReference>
<dbReference type="Proteomes" id="UP000184420">
    <property type="component" value="Unassembled WGS sequence"/>
</dbReference>
<evidence type="ECO:0000256" key="5">
    <source>
        <dbReference type="ARBA" id="ARBA00022801"/>
    </source>
</evidence>
<sequence length="861" mass="95445">MKNRFLKVFFTIIAFYIATNNTTAGIRPDHPDSIYLFSYSTAKNNNHNGLHFAWSNDKLHWTPVGNEFSYVRCDYGRWGSEKRMLQPFLFLDQQGQWQLVWSLNEHVPAFGHASSADLTYWGRQSYPTVAAGKNFRNPVVTYNRNTNVYQITYNDSTQQYFQVTTTNFKDYTTPKPITAVPNPSIELELPTGKGYGQLHRVPWRVLEQLQHTYEIEQFSRSQDAESTSNDATRFVKLKSLQATITAQPQQAKSISDVLMGVFFEDINYAADGGLYAELIQNRDFEYALSDREYHDKTWNSTHSWTASGLQFSIDSVNAIHENNKHYAVLTAAQPGGTLQNSGFDGINVPAGSQYIFSIFAKPVGSKQASYTVSLVGANGTILASANLRFNGSNWAKQRTVLKAATADANAHLEIKPLQAGTSAIDMVSLFPQNTYKNRVNGLRADLAASIAVLHPRFVRFPGGCVAHGDGLANIYRWKNTIGPLEARKPQRNLWGYHQSAGLGYFEYFQFCEDIGAAPLPVIAAGVPCQNSGIGGGGQQGGIPMADMPAYIQDILDLIEYANGSASSTWGRQRAAAGHSAPFNLKYIGIGNEDLITDLFEERYAMIVKAIKEKYPDITVIGTVGPFCKGTDYEEGWKLADKLQLDCVDEHYYQPPGWFINNQDFYDKYDRNKSKVYLGEYAAHAAGRVNNLESALAEALYLTSVERNGDVVSMASYAPLLAKEGHTQWRPDLIYFNNQEVKTTVNYEVQQLFGAYAGTTYIPGTVTLSDAGEAVRKRFASSITRNKTGDVMVKIVNMLPVETTTSIDLSGILTKEVRAEKTELSGDPAGTGAKAIPTGISLNTKTNLTLAPYSLTVLKFKP</sequence>